<dbReference type="AlphaFoldDB" id="A0A8C8R6R9"/>
<protein>
    <recommendedName>
        <fullName evidence="11">Cytochrome c oxidase subunit 7A1, mitochondrial</fullName>
    </recommendedName>
</protein>
<dbReference type="GO" id="GO:0097250">
    <property type="term" value="P:mitochondrial respirasome assembly"/>
    <property type="evidence" value="ECO:0007669"/>
    <property type="project" value="TreeGrafter"/>
</dbReference>
<keyword evidence="9" id="KW-0496">Mitochondrion</keyword>
<comment type="pathway">
    <text evidence="2">Energy metabolism; oxidative phosphorylation.</text>
</comment>
<keyword evidence="7 12" id="KW-1133">Transmembrane helix</keyword>
<dbReference type="CDD" id="cd00928">
    <property type="entry name" value="Cyt_c_Oxidase_VIIa"/>
    <property type="match status" value="1"/>
</dbReference>
<keyword evidence="8" id="KW-0560">Oxidoreductase</keyword>
<organism evidence="13 14">
    <name type="scientific">Pelusios castaneus</name>
    <name type="common">West African mud turtle</name>
    <dbReference type="NCBI Taxonomy" id="367368"/>
    <lineage>
        <taxon>Eukaryota</taxon>
        <taxon>Metazoa</taxon>
        <taxon>Chordata</taxon>
        <taxon>Craniata</taxon>
        <taxon>Vertebrata</taxon>
        <taxon>Euteleostomi</taxon>
        <taxon>Archelosauria</taxon>
        <taxon>Testudinata</taxon>
        <taxon>Testudines</taxon>
        <taxon>Pleurodira</taxon>
        <taxon>Pelomedusidae</taxon>
        <taxon>Pelusios</taxon>
    </lineage>
</organism>
<sequence>MPAFLTSRLGSLRSFTTTTHQQIKNRVPEYQKIFQVDNDLPVHLKRGPMDTWLYRFTMALSAFGACYSIVLLVKAAFPKKSE</sequence>
<evidence type="ECO:0000256" key="3">
    <source>
        <dbReference type="ARBA" id="ARBA00009331"/>
    </source>
</evidence>
<evidence type="ECO:0000256" key="4">
    <source>
        <dbReference type="ARBA" id="ARBA00022692"/>
    </source>
</evidence>
<reference evidence="13" key="1">
    <citation type="submission" date="2025-08" db="UniProtKB">
        <authorList>
            <consortium name="Ensembl"/>
        </authorList>
    </citation>
    <scope>IDENTIFICATION</scope>
</reference>
<accession>A0A8C8R6R9</accession>
<evidence type="ECO:0000256" key="11">
    <source>
        <dbReference type="ARBA" id="ARBA00040382"/>
    </source>
</evidence>
<dbReference type="GO" id="GO:0005743">
    <property type="term" value="C:mitochondrial inner membrane"/>
    <property type="evidence" value="ECO:0007669"/>
    <property type="project" value="UniProtKB-SubCell"/>
</dbReference>
<keyword evidence="6" id="KW-0809">Transit peptide</keyword>
<evidence type="ECO:0000256" key="8">
    <source>
        <dbReference type="ARBA" id="ARBA00023002"/>
    </source>
</evidence>
<dbReference type="Proteomes" id="UP000694393">
    <property type="component" value="Unplaced"/>
</dbReference>
<keyword evidence="4 12" id="KW-0812">Transmembrane</keyword>
<evidence type="ECO:0000313" key="13">
    <source>
        <dbReference type="Ensembl" id="ENSPCEP00000000975.1"/>
    </source>
</evidence>
<evidence type="ECO:0000256" key="10">
    <source>
        <dbReference type="ARBA" id="ARBA00023136"/>
    </source>
</evidence>
<evidence type="ECO:0000256" key="1">
    <source>
        <dbReference type="ARBA" id="ARBA00004434"/>
    </source>
</evidence>
<dbReference type="Ensembl" id="ENSPCET00000001011.1">
    <property type="protein sequence ID" value="ENSPCEP00000000975.1"/>
    <property type="gene ID" value="ENSPCEG00000000823.1"/>
</dbReference>
<dbReference type="GO" id="GO:0002082">
    <property type="term" value="P:regulation of oxidative phosphorylation"/>
    <property type="evidence" value="ECO:0007669"/>
    <property type="project" value="TreeGrafter"/>
</dbReference>
<comment type="similarity">
    <text evidence="3">Belongs to the cytochrome c oxidase VIIa family.</text>
</comment>
<evidence type="ECO:0000256" key="5">
    <source>
        <dbReference type="ARBA" id="ARBA00022792"/>
    </source>
</evidence>
<dbReference type="InterPro" id="IPR003177">
    <property type="entry name" value="Cytc_oxidase_su7a_met"/>
</dbReference>
<dbReference type="Pfam" id="PF02238">
    <property type="entry name" value="COX7a"/>
    <property type="match status" value="1"/>
</dbReference>
<dbReference type="InterPro" id="IPR036539">
    <property type="entry name" value="Cyt_c_oxidase_su7a_sf"/>
</dbReference>
<proteinExistence type="inferred from homology"/>
<dbReference type="FunFam" id="4.10.91.10:FF:000001">
    <property type="entry name" value="Cytochrome c oxidase subunit 7A1, mitochondrial"/>
    <property type="match status" value="1"/>
</dbReference>
<dbReference type="PANTHER" id="PTHR10510">
    <property type="entry name" value="CYTOCHROME C OXIDASE POLYPEPTIDE 7A"/>
    <property type="match status" value="1"/>
</dbReference>
<dbReference type="GO" id="GO:0016491">
    <property type="term" value="F:oxidoreductase activity"/>
    <property type="evidence" value="ECO:0007669"/>
    <property type="project" value="UniProtKB-KW"/>
</dbReference>
<evidence type="ECO:0000256" key="7">
    <source>
        <dbReference type="ARBA" id="ARBA00022989"/>
    </source>
</evidence>
<evidence type="ECO:0000256" key="6">
    <source>
        <dbReference type="ARBA" id="ARBA00022946"/>
    </source>
</evidence>
<reference evidence="13" key="2">
    <citation type="submission" date="2025-09" db="UniProtKB">
        <authorList>
            <consortium name="Ensembl"/>
        </authorList>
    </citation>
    <scope>IDENTIFICATION</scope>
</reference>
<evidence type="ECO:0000256" key="2">
    <source>
        <dbReference type="ARBA" id="ARBA00004673"/>
    </source>
</evidence>
<feature type="transmembrane region" description="Helical" evidence="12">
    <location>
        <begin position="52"/>
        <end position="73"/>
    </location>
</feature>
<dbReference type="SUPFAM" id="SSF81419">
    <property type="entry name" value="Mitochondrial cytochrome c oxidase subunit VIIa"/>
    <property type="match status" value="1"/>
</dbReference>
<dbReference type="GO" id="GO:0045277">
    <property type="term" value="C:respiratory chain complex IV"/>
    <property type="evidence" value="ECO:0007669"/>
    <property type="project" value="InterPro"/>
</dbReference>
<keyword evidence="5" id="KW-0999">Mitochondrion inner membrane</keyword>
<dbReference type="GO" id="GO:0006123">
    <property type="term" value="P:mitochondrial electron transport, cytochrome c to oxygen"/>
    <property type="evidence" value="ECO:0007669"/>
    <property type="project" value="InterPro"/>
</dbReference>
<dbReference type="PANTHER" id="PTHR10510:SF5">
    <property type="entry name" value="CYTOCHROME C OXIDASE SUBUNIT 7A1, MITOCHONDRIAL"/>
    <property type="match status" value="1"/>
</dbReference>
<keyword evidence="10 12" id="KW-0472">Membrane</keyword>
<evidence type="ECO:0000256" key="9">
    <source>
        <dbReference type="ARBA" id="ARBA00023128"/>
    </source>
</evidence>
<keyword evidence="14" id="KW-1185">Reference proteome</keyword>
<evidence type="ECO:0000256" key="12">
    <source>
        <dbReference type="SAM" id="Phobius"/>
    </source>
</evidence>
<name>A0A8C8R6R9_9SAUR</name>
<dbReference type="Gene3D" id="4.10.91.10">
    <property type="entry name" value="Cytochrome c oxidase, subunit VIIa"/>
    <property type="match status" value="1"/>
</dbReference>
<comment type="subcellular location">
    <subcellularLocation>
        <location evidence="1">Mitochondrion inner membrane</location>
        <topology evidence="1">Single-pass membrane protein</topology>
    </subcellularLocation>
</comment>
<dbReference type="InterPro" id="IPR039297">
    <property type="entry name" value="COX7a"/>
</dbReference>
<evidence type="ECO:0000313" key="14">
    <source>
        <dbReference type="Proteomes" id="UP000694393"/>
    </source>
</evidence>